<dbReference type="Proteomes" id="UP000620559">
    <property type="component" value="Unassembled WGS sequence"/>
</dbReference>
<keyword evidence="2" id="KW-1185">Reference proteome</keyword>
<reference evidence="1" key="1">
    <citation type="submission" date="2020-10" db="EMBL/GenBank/DDBJ databases">
        <authorList>
            <person name="Castelo-Branco R."/>
            <person name="Eusebio N."/>
            <person name="Adriana R."/>
            <person name="Vieira A."/>
            <person name="Brugerolle De Fraissinette N."/>
            <person name="Rezende De Castro R."/>
            <person name="Schneider M.P."/>
            <person name="Vasconcelos V."/>
            <person name="Leao P.N."/>
        </authorList>
    </citation>
    <scope>NUCLEOTIDE SEQUENCE</scope>
    <source>
        <strain evidence="1">LEGE 06105</strain>
    </source>
</reference>
<sequence>MKTKIVAALAVLGTFIGTLGDDVLRIAGRIAQHQGDDVVREIGGIAKHQGDDVARGIGGIAKHQGDDVARGIGGIAKQQGGVIVLNANVDIPQAKKNAQEAVYTQVRKAILSGVNQKSTDELLAIAQQANMEQSRQTGVLLNGFAVGIVVREATSAPTE</sequence>
<organism evidence="1 2">
    <name type="scientific">Plectonema cf. radiosum LEGE 06105</name>
    <dbReference type="NCBI Taxonomy" id="945769"/>
    <lineage>
        <taxon>Bacteria</taxon>
        <taxon>Bacillati</taxon>
        <taxon>Cyanobacteriota</taxon>
        <taxon>Cyanophyceae</taxon>
        <taxon>Oscillatoriophycideae</taxon>
        <taxon>Oscillatoriales</taxon>
        <taxon>Microcoleaceae</taxon>
        <taxon>Plectonema</taxon>
    </lineage>
</organism>
<dbReference type="EMBL" id="JADEWL010000128">
    <property type="protein sequence ID" value="MBE9215959.1"/>
    <property type="molecule type" value="Genomic_DNA"/>
</dbReference>
<gene>
    <name evidence="1" type="ORF">IQ247_25415</name>
</gene>
<proteinExistence type="predicted"/>
<dbReference type="AlphaFoldDB" id="A0A8J7FCI7"/>
<dbReference type="RefSeq" id="WP_193924265.1">
    <property type="nucleotide sequence ID" value="NZ_JADEWL010000128.1"/>
</dbReference>
<protein>
    <submittedName>
        <fullName evidence="1">Uncharacterized protein</fullName>
    </submittedName>
</protein>
<evidence type="ECO:0000313" key="2">
    <source>
        <dbReference type="Proteomes" id="UP000620559"/>
    </source>
</evidence>
<evidence type="ECO:0000313" key="1">
    <source>
        <dbReference type="EMBL" id="MBE9215959.1"/>
    </source>
</evidence>
<name>A0A8J7FCI7_9CYAN</name>
<accession>A0A8J7FCI7</accession>
<comment type="caution">
    <text evidence="1">The sequence shown here is derived from an EMBL/GenBank/DDBJ whole genome shotgun (WGS) entry which is preliminary data.</text>
</comment>